<reference evidence="2 3" key="1">
    <citation type="journal article" date="2016" name="PLoS Pathog.">
        <title>Biosynthesis of antibiotic leucinostatins in bio-control fungus Purpureocillium lilacinum and their inhibition on phytophthora revealed by genome mining.</title>
        <authorList>
            <person name="Wang G."/>
            <person name="Liu Z."/>
            <person name="Lin R."/>
            <person name="Li E."/>
            <person name="Mao Z."/>
            <person name="Ling J."/>
            <person name="Yang Y."/>
            <person name="Yin W.B."/>
            <person name="Xie B."/>
        </authorList>
    </citation>
    <scope>NUCLEOTIDE SEQUENCE [LARGE SCALE GENOMIC DNA]</scope>
    <source>
        <strain evidence="2">170</strain>
    </source>
</reference>
<organism evidence="2 3">
    <name type="scientific">Pochonia chlamydosporia 170</name>
    <dbReference type="NCBI Taxonomy" id="1380566"/>
    <lineage>
        <taxon>Eukaryota</taxon>
        <taxon>Fungi</taxon>
        <taxon>Dikarya</taxon>
        <taxon>Ascomycota</taxon>
        <taxon>Pezizomycotina</taxon>
        <taxon>Sordariomycetes</taxon>
        <taxon>Hypocreomycetidae</taxon>
        <taxon>Hypocreales</taxon>
        <taxon>Clavicipitaceae</taxon>
        <taxon>Pochonia</taxon>
    </lineage>
</organism>
<accession>A0A219ARB0</accession>
<gene>
    <name evidence="2" type="ORF">VFPPC_17685</name>
</gene>
<evidence type="ECO:0000313" key="2">
    <source>
        <dbReference type="EMBL" id="OWT43139.1"/>
    </source>
</evidence>
<dbReference type="EMBL" id="LSBJ02000003">
    <property type="protein sequence ID" value="OWT43139.1"/>
    <property type="molecule type" value="Genomic_DNA"/>
</dbReference>
<dbReference type="KEGG" id="pchm:VFPPC_17685"/>
<dbReference type="RefSeq" id="XP_022285588.1">
    <property type="nucleotide sequence ID" value="XM_022429374.1"/>
</dbReference>
<proteinExistence type="predicted"/>
<dbReference type="GeneID" id="33936615"/>
<protein>
    <submittedName>
        <fullName evidence="2">Uncharacterized protein</fullName>
    </submittedName>
</protein>
<comment type="caution">
    <text evidence="2">The sequence shown here is derived from an EMBL/GenBank/DDBJ whole genome shotgun (WGS) entry which is preliminary data.</text>
</comment>
<evidence type="ECO:0000313" key="3">
    <source>
        <dbReference type="Proteomes" id="UP000078397"/>
    </source>
</evidence>
<feature type="region of interest" description="Disordered" evidence="1">
    <location>
        <begin position="74"/>
        <end position="97"/>
    </location>
</feature>
<feature type="compositionally biased region" description="Polar residues" evidence="1">
    <location>
        <begin position="83"/>
        <end position="92"/>
    </location>
</feature>
<sequence>MSTKLKEAAVANGFAATIDFVLSQAPRPGPKVKAIEKQAPIMAMVEPRDDSSDMSLAMAVDSWIFPSERPPTTRLATKVRKSTAATQSSTESMFPHIEVSRAVRRPYRSDNLPMRGEAIACNKQRAHGSSKEYNVISRINWA</sequence>
<keyword evidence="3" id="KW-1185">Reference proteome</keyword>
<dbReference type="AlphaFoldDB" id="A0A219ARB0"/>
<dbReference type="Proteomes" id="UP000078397">
    <property type="component" value="Unassembled WGS sequence"/>
</dbReference>
<evidence type="ECO:0000256" key="1">
    <source>
        <dbReference type="SAM" id="MobiDB-lite"/>
    </source>
</evidence>
<name>A0A219ARB0_METCM</name>